<dbReference type="InterPro" id="IPR024185">
    <property type="entry name" value="FTHF_cligase-like_sf"/>
</dbReference>
<feature type="binding site" evidence="4">
    <location>
        <begin position="130"/>
        <end position="138"/>
    </location>
    <ligand>
        <name>ATP</name>
        <dbReference type="ChEBI" id="CHEBI:30616"/>
    </ligand>
</feature>
<comment type="similarity">
    <text evidence="1 5">Belongs to the 5-formyltetrahydrofolate cyclo-ligase family.</text>
</comment>
<dbReference type="STRING" id="745368.SAMN02745178_00166"/>
<name>A0A1T4W9X5_9FIRM</name>
<dbReference type="GO" id="GO:0009396">
    <property type="term" value="P:folic acid-containing compound biosynthetic process"/>
    <property type="evidence" value="ECO:0007669"/>
    <property type="project" value="TreeGrafter"/>
</dbReference>
<dbReference type="PIRSF" id="PIRSF006806">
    <property type="entry name" value="FTHF_cligase"/>
    <property type="match status" value="1"/>
</dbReference>
<dbReference type="EMBL" id="FUYF01000001">
    <property type="protein sequence ID" value="SKA73511.1"/>
    <property type="molecule type" value="Genomic_DNA"/>
</dbReference>
<reference evidence="6 7" key="1">
    <citation type="submission" date="2017-02" db="EMBL/GenBank/DDBJ databases">
        <authorList>
            <person name="Peterson S.W."/>
        </authorList>
    </citation>
    <scope>NUCLEOTIDE SEQUENCE [LARGE SCALE GENOMIC DNA]</scope>
    <source>
        <strain evidence="6 7">ATCC 27749</strain>
    </source>
</reference>
<dbReference type="PANTHER" id="PTHR23407:SF1">
    <property type="entry name" value="5-FORMYLTETRAHYDROFOLATE CYCLO-LIGASE"/>
    <property type="match status" value="1"/>
</dbReference>
<sequence length="184" mass="20181">MTKREARAWAKARRTELDMAAVGRGMAQALFSLPQWQRAGAVLAFAAMPDEPDTAEILRRALADGKRLLLPRVRSKTEMDWVEIPALRLLRPGAFGIQEPPADLPAADPAGYAAALALVPCLAASRDGVRLGRGGGYYDRFLAYYKGMGLLLCPEALLLDELPCDDWDARFAPENIMTEKGILR</sequence>
<keyword evidence="5" id="KW-0479">Metal-binding</keyword>
<organism evidence="6 7">
    <name type="scientific">Gemmiger formicilis</name>
    <dbReference type="NCBI Taxonomy" id="745368"/>
    <lineage>
        <taxon>Bacteria</taxon>
        <taxon>Bacillati</taxon>
        <taxon>Bacillota</taxon>
        <taxon>Clostridia</taxon>
        <taxon>Eubacteriales</taxon>
        <taxon>Gemmiger</taxon>
    </lineage>
</organism>
<evidence type="ECO:0000256" key="1">
    <source>
        <dbReference type="ARBA" id="ARBA00010638"/>
    </source>
</evidence>
<evidence type="ECO:0000256" key="4">
    <source>
        <dbReference type="PIRSR" id="PIRSR006806-1"/>
    </source>
</evidence>
<dbReference type="GeneID" id="93336666"/>
<proteinExistence type="inferred from homology"/>
<keyword evidence="7" id="KW-1185">Reference proteome</keyword>
<keyword evidence="3 4" id="KW-0067">ATP-binding</keyword>
<dbReference type="GO" id="GO:0005524">
    <property type="term" value="F:ATP binding"/>
    <property type="evidence" value="ECO:0007669"/>
    <property type="project" value="UniProtKB-KW"/>
</dbReference>
<evidence type="ECO:0000313" key="7">
    <source>
        <dbReference type="Proteomes" id="UP000190286"/>
    </source>
</evidence>
<feature type="binding site" evidence="4">
    <location>
        <begin position="3"/>
        <end position="7"/>
    </location>
    <ligand>
        <name>ATP</name>
        <dbReference type="ChEBI" id="CHEBI:30616"/>
    </ligand>
</feature>
<protein>
    <recommendedName>
        <fullName evidence="5">5-formyltetrahydrofolate cyclo-ligase</fullName>
        <ecNumber evidence="5">6.3.3.2</ecNumber>
    </recommendedName>
</protein>
<evidence type="ECO:0000256" key="5">
    <source>
        <dbReference type="RuleBase" id="RU361279"/>
    </source>
</evidence>
<dbReference type="NCBIfam" id="TIGR02727">
    <property type="entry name" value="MTHFS_bact"/>
    <property type="match status" value="1"/>
</dbReference>
<keyword evidence="5" id="KW-0460">Magnesium</keyword>
<dbReference type="InterPro" id="IPR037171">
    <property type="entry name" value="NagB/RpiA_transferase-like"/>
</dbReference>
<dbReference type="AlphaFoldDB" id="A0A1T4W9X5"/>
<dbReference type="OrthoDB" id="9801938at2"/>
<dbReference type="PANTHER" id="PTHR23407">
    <property type="entry name" value="ATPASE INHIBITOR/5-FORMYLTETRAHYDROFOLATE CYCLO-LIGASE"/>
    <property type="match status" value="1"/>
</dbReference>
<dbReference type="GO" id="GO:0046872">
    <property type="term" value="F:metal ion binding"/>
    <property type="evidence" value="ECO:0007669"/>
    <property type="project" value="UniProtKB-KW"/>
</dbReference>
<evidence type="ECO:0000313" key="6">
    <source>
        <dbReference type="EMBL" id="SKA73511.1"/>
    </source>
</evidence>
<accession>A0A1T4W9X5</accession>
<dbReference type="Proteomes" id="UP000190286">
    <property type="component" value="Unassembled WGS sequence"/>
</dbReference>
<dbReference type="InterPro" id="IPR002698">
    <property type="entry name" value="FTHF_cligase"/>
</dbReference>
<keyword evidence="2 4" id="KW-0547">Nucleotide-binding</keyword>
<comment type="catalytic activity">
    <reaction evidence="5">
        <text>(6S)-5-formyl-5,6,7,8-tetrahydrofolate + ATP = (6R)-5,10-methenyltetrahydrofolate + ADP + phosphate</text>
        <dbReference type="Rhea" id="RHEA:10488"/>
        <dbReference type="ChEBI" id="CHEBI:30616"/>
        <dbReference type="ChEBI" id="CHEBI:43474"/>
        <dbReference type="ChEBI" id="CHEBI:57455"/>
        <dbReference type="ChEBI" id="CHEBI:57457"/>
        <dbReference type="ChEBI" id="CHEBI:456216"/>
        <dbReference type="EC" id="6.3.3.2"/>
    </reaction>
</comment>
<comment type="cofactor">
    <cofactor evidence="5">
        <name>Mg(2+)</name>
        <dbReference type="ChEBI" id="CHEBI:18420"/>
    </cofactor>
</comment>
<dbReference type="GO" id="GO:0035999">
    <property type="term" value="P:tetrahydrofolate interconversion"/>
    <property type="evidence" value="ECO:0007669"/>
    <property type="project" value="TreeGrafter"/>
</dbReference>
<dbReference type="EC" id="6.3.3.2" evidence="5"/>
<dbReference type="SUPFAM" id="SSF100950">
    <property type="entry name" value="NagB/RpiA/CoA transferase-like"/>
    <property type="match status" value="1"/>
</dbReference>
<gene>
    <name evidence="6" type="ORF">SAMN02745178_00166</name>
</gene>
<evidence type="ECO:0000256" key="2">
    <source>
        <dbReference type="ARBA" id="ARBA00022741"/>
    </source>
</evidence>
<dbReference type="Pfam" id="PF01812">
    <property type="entry name" value="5-FTHF_cyc-lig"/>
    <property type="match status" value="1"/>
</dbReference>
<dbReference type="RefSeq" id="WP_159446950.1">
    <property type="nucleotide sequence ID" value="NZ_FUYF01000001.1"/>
</dbReference>
<keyword evidence="6" id="KW-0436">Ligase</keyword>
<feature type="binding site" evidence="4">
    <location>
        <position position="51"/>
    </location>
    <ligand>
        <name>substrate</name>
    </ligand>
</feature>
<dbReference type="Gene3D" id="3.40.50.10420">
    <property type="entry name" value="NagB/RpiA/CoA transferase-like"/>
    <property type="match status" value="1"/>
</dbReference>
<dbReference type="GO" id="GO:0030272">
    <property type="term" value="F:5-formyltetrahydrofolate cyclo-ligase activity"/>
    <property type="evidence" value="ECO:0007669"/>
    <property type="project" value="UniProtKB-EC"/>
</dbReference>
<evidence type="ECO:0000256" key="3">
    <source>
        <dbReference type="ARBA" id="ARBA00022840"/>
    </source>
</evidence>